<accession>A0ABU2ZEB8</accession>
<dbReference type="InterPro" id="IPR008620">
    <property type="entry name" value="FixH"/>
</dbReference>
<proteinExistence type="predicted"/>
<gene>
    <name evidence="2" type="ORF">RM533_01965</name>
</gene>
<sequence>MKGEFTGRHMAIVLASGFGVIIAVNLLMATLALRGFGGVMVENSYVASQKYNRWLEQAREQGAYGWTAQVGTAADGRLEVSTSNVPPGAEVTAVARRPLGKSETTWLPLTAMGNGRYRSADPIALGRWSVRLTIVDGERRWQQESRLE</sequence>
<name>A0ABU2ZEB8_9SPHN</name>
<dbReference type="Proteomes" id="UP001259803">
    <property type="component" value="Unassembled WGS sequence"/>
</dbReference>
<evidence type="ECO:0000256" key="1">
    <source>
        <dbReference type="SAM" id="Phobius"/>
    </source>
</evidence>
<feature type="transmembrane region" description="Helical" evidence="1">
    <location>
        <begin position="12"/>
        <end position="33"/>
    </location>
</feature>
<dbReference type="EMBL" id="JAVRHS010000001">
    <property type="protein sequence ID" value="MDT0574946.1"/>
    <property type="molecule type" value="Genomic_DNA"/>
</dbReference>
<organism evidence="2 3">
    <name type="scientific">Croceicoccus esteveae</name>
    <dbReference type="NCBI Taxonomy" id="3075597"/>
    <lineage>
        <taxon>Bacteria</taxon>
        <taxon>Pseudomonadati</taxon>
        <taxon>Pseudomonadota</taxon>
        <taxon>Alphaproteobacteria</taxon>
        <taxon>Sphingomonadales</taxon>
        <taxon>Erythrobacteraceae</taxon>
        <taxon>Croceicoccus</taxon>
    </lineage>
</organism>
<reference evidence="2 3" key="1">
    <citation type="submission" date="2023-09" db="EMBL/GenBank/DDBJ databases">
        <authorList>
            <person name="Rey-Velasco X."/>
        </authorList>
    </citation>
    <scope>NUCLEOTIDE SEQUENCE [LARGE SCALE GENOMIC DNA]</scope>
    <source>
        <strain evidence="2 3">F390</strain>
    </source>
</reference>
<keyword evidence="1" id="KW-1133">Transmembrane helix</keyword>
<comment type="caution">
    <text evidence="2">The sequence shown here is derived from an EMBL/GenBank/DDBJ whole genome shotgun (WGS) entry which is preliminary data.</text>
</comment>
<dbReference type="RefSeq" id="WP_311339502.1">
    <property type="nucleotide sequence ID" value="NZ_JAVRHS010000001.1"/>
</dbReference>
<evidence type="ECO:0000313" key="3">
    <source>
        <dbReference type="Proteomes" id="UP001259803"/>
    </source>
</evidence>
<keyword evidence="3" id="KW-1185">Reference proteome</keyword>
<dbReference type="Pfam" id="PF05751">
    <property type="entry name" value="FixH"/>
    <property type="match status" value="1"/>
</dbReference>
<evidence type="ECO:0000313" key="2">
    <source>
        <dbReference type="EMBL" id="MDT0574946.1"/>
    </source>
</evidence>
<keyword evidence="1" id="KW-0472">Membrane</keyword>
<keyword evidence="1" id="KW-0812">Transmembrane</keyword>
<protein>
    <submittedName>
        <fullName evidence="2">FixH family protein</fullName>
    </submittedName>
</protein>